<dbReference type="InterPro" id="IPR006905">
    <property type="entry name" value="Flavin_halogenase"/>
</dbReference>
<feature type="binding site" evidence="2">
    <location>
        <position position="80"/>
    </location>
    <ligand>
        <name>7-chloro-L-tryptophan</name>
        <dbReference type="ChEBI" id="CHEBI:58713"/>
    </ligand>
</feature>
<organism evidence="3 4">
    <name type="scientific">Halioglobus maricola</name>
    <dbReference type="NCBI Taxonomy" id="2601894"/>
    <lineage>
        <taxon>Bacteria</taxon>
        <taxon>Pseudomonadati</taxon>
        <taxon>Pseudomonadota</taxon>
        <taxon>Gammaproteobacteria</taxon>
        <taxon>Cellvibrionales</taxon>
        <taxon>Halieaceae</taxon>
        <taxon>Halioglobus</taxon>
    </lineage>
</organism>
<protein>
    <submittedName>
        <fullName evidence="3">Tryptophan 7-halogenase</fullName>
    </submittedName>
</protein>
<gene>
    <name evidence="3" type="ORF">EY643_17645</name>
</gene>
<accession>A0A5P9NQY4</accession>
<dbReference type="EMBL" id="CP036422">
    <property type="protein sequence ID" value="QFU77338.1"/>
    <property type="molecule type" value="Genomic_DNA"/>
</dbReference>
<evidence type="ECO:0000256" key="1">
    <source>
        <dbReference type="PIRSR" id="PIRSR011396-1"/>
    </source>
</evidence>
<evidence type="ECO:0000313" key="3">
    <source>
        <dbReference type="EMBL" id="QFU77338.1"/>
    </source>
</evidence>
<feature type="binding site" evidence="2">
    <location>
        <position position="348"/>
    </location>
    <ligand>
        <name>FAD</name>
        <dbReference type="ChEBI" id="CHEBI:57692"/>
    </ligand>
</feature>
<dbReference type="Pfam" id="PF04820">
    <property type="entry name" value="Trp_halogenase"/>
    <property type="match status" value="1"/>
</dbReference>
<sequence>MTPTAINRIVIVGGGTAGWMAAASLSHFLRNRPTTVHLVEAPNVPTVGVGEATLPGIRNFNAQLGIDEVDFIRKTQASFKLGIRFQDWAREGVSFFHPFADYGTTLGGADFHQCVTQARNTGSSIDIGTYSLPTQLAEKGRFAQPNPEPQHPLLDYKYAFHFDALLYAAYLRDHAIANGVDHIQGLVTTVNQNSDSGYITSLALDNGATIEGDLFVDCSGFRGLLIEGALQTGYEDWSHWLPVDSAFAVGTKNVGEPAPYTLSTARKAGWTWRIPLQHRTGNGYVYSSKFCSDDEARQLLVDTVQGDMLAEPRKLSFTTGLRKKFWNKNCIALGLSSGFLEPLESTSISLIQTGLSKLLMFFPEHGFNDADIQEANRLARIEMERIRDFLILHYHPNQRSEGELWEYCRNMEIPTTLAEKIDLFQHRGHLVTRELESFQLASWVSIFDGMGIRPSTSNLAASELNPEELRATLSSMGENIAKLADGAPTHAEFISRHCAAPAE</sequence>
<dbReference type="KEGG" id="halc:EY643_17645"/>
<evidence type="ECO:0000313" key="4">
    <source>
        <dbReference type="Proteomes" id="UP000326287"/>
    </source>
</evidence>
<dbReference type="GO" id="GO:0004497">
    <property type="term" value="F:monooxygenase activity"/>
    <property type="evidence" value="ECO:0007669"/>
    <property type="project" value="InterPro"/>
</dbReference>
<feature type="binding site" evidence="2">
    <location>
        <position position="344"/>
    </location>
    <ligand>
        <name>L-tryptophan</name>
        <dbReference type="ChEBI" id="CHEBI:57912"/>
    </ligand>
</feature>
<dbReference type="GO" id="GO:0000166">
    <property type="term" value="F:nucleotide binding"/>
    <property type="evidence" value="ECO:0007669"/>
    <property type="project" value="UniProtKB-KW"/>
</dbReference>
<keyword evidence="2" id="KW-0547">Nucleotide-binding</keyword>
<keyword evidence="4" id="KW-1185">Reference proteome</keyword>
<dbReference type="InterPro" id="IPR033856">
    <property type="entry name" value="Trp_halogen"/>
</dbReference>
<keyword evidence="2" id="KW-0285">Flavoprotein</keyword>
<dbReference type="RefSeq" id="WP_153240483.1">
    <property type="nucleotide sequence ID" value="NZ_CP036422.1"/>
</dbReference>
<dbReference type="InterPro" id="IPR050816">
    <property type="entry name" value="Flavin-dep_Halogenase_NPB"/>
</dbReference>
<dbReference type="Proteomes" id="UP000326287">
    <property type="component" value="Chromosome"/>
</dbReference>
<feature type="binding site" evidence="2">
    <location>
        <position position="187"/>
    </location>
    <ligand>
        <name>FAD</name>
        <dbReference type="ChEBI" id="CHEBI:57692"/>
    </ligand>
</feature>
<name>A0A5P9NQY4_9GAMM</name>
<dbReference type="OrthoDB" id="6278312at2"/>
<dbReference type="PANTHER" id="PTHR43747:SF4">
    <property type="entry name" value="FLAVIN-DEPENDENT TRYPTOPHAN HALOGENASE"/>
    <property type="match status" value="1"/>
</dbReference>
<dbReference type="PANTHER" id="PTHR43747">
    <property type="entry name" value="FAD-BINDING PROTEIN"/>
    <property type="match status" value="1"/>
</dbReference>
<dbReference type="Gene3D" id="3.50.50.60">
    <property type="entry name" value="FAD/NAD(P)-binding domain"/>
    <property type="match status" value="1"/>
</dbReference>
<evidence type="ECO:0000256" key="2">
    <source>
        <dbReference type="PIRSR" id="PIRSR011396-2"/>
    </source>
</evidence>
<feature type="binding site" evidence="2">
    <location>
        <position position="335"/>
    </location>
    <ligand>
        <name>FAD</name>
        <dbReference type="ChEBI" id="CHEBI:57692"/>
    </ligand>
</feature>
<feature type="active site" evidence="1">
    <location>
        <position position="80"/>
    </location>
</feature>
<dbReference type="AlphaFoldDB" id="A0A5P9NQY4"/>
<keyword evidence="2" id="KW-0274">FAD</keyword>
<dbReference type="PIRSF" id="PIRSF011396">
    <property type="entry name" value="Trp_halogenase"/>
    <property type="match status" value="1"/>
</dbReference>
<dbReference type="InterPro" id="IPR036188">
    <property type="entry name" value="FAD/NAD-bd_sf"/>
</dbReference>
<dbReference type="SUPFAM" id="SSF51905">
    <property type="entry name" value="FAD/NAD(P)-binding domain"/>
    <property type="match status" value="1"/>
</dbReference>
<reference evidence="3 4" key="1">
    <citation type="submission" date="2019-02" db="EMBL/GenBank/DDBJ databases">
        <authorList>
            <person name="Li S.-H."/>
        </authorList>
    </citation>
    <scope>NUCLEOTIDE SEQUENCE [LARGE SCALE GENOMIC DNA]</scope>
    <source>
        <strain evidence="3 4">IMCC14385</strain>
    </source>
</reference>
<feature type="binding site" evidence="2">
    <location>
        <begin position="14"/>
        <end position="17"/>
    </location>
    <ligand>
        <name>FAD</name>
        <dbReference type="ChEBI" id="CHEBI:57692"/>
    </ligand>
</feature>
<proteinExistence type="predicted"/>